<evidence type="ECO:0000256" key="2">
    <source>
        <dbReference type="ARBA" id="ARBA00010366"/>
    </source>
</evidence>
<dbReference type="EMBL" id="JAWDGP010004732">
    <property type="protein sequence ID" value="KAK3762271.1"/>
    <property type="molecule type" value="Genomic_DNA"/>
</dbReference>
<proteinExistence type="inferred from homology"/>
<dbReference type="Proteomes" id="UP001283361">
    <property type="component" value="Unassembled WGS sequence"/>
</dbReference>
<comment type="similarity">
    <text evidence="2">Belongs to the macin family.</text>
</comment>
<dbReference type="Pfam" id="PF14865">
    <property type="entry name" value="Macin"/>
    <property type="match status" value="1"/>
</dbReference>
<sequence>MYRGCVCSSFQASSLKLPTSRIPTTASSSIDPRSVPTKVKMSSSSKLILFAVVLVVMAMTSVEKAEAGWSDCFETWSRCSRWSSPLTGTLWQSCNDRCIELGRRGGSCRQVPSRCPLSSRAYQCQCNR</sequence>
<reference evidence="5" key="1">
    <citation type="journal article" date="2023" name="G3 (Bethesda)">
        <title>A reference genome for the long-term kleptoplast-retaining sea slug Elysia crispata morphotype clarki.</title>
        <authorList>
            <person name="Eastman K.E."/>
            <person name="Pendleton A.L."/>
            <person name="Shaikh M.A."/>
            <person name="Suttiyut T."/>
            <person name="Ogas R."/>
            <person name="Tomko P."/>
            <person name="Gavelis G."/>
            <person name="Widhalm J.R."/>
            <person name="Wisecaver J.H."/>
        </authorList>
    </citation>
    <scope>NUCLEOTIDE SEQUENCE</scope>
    <source>
        <strain evidence="5">ECLA1</strain>
    </source>
</reference>
<dbReference type="Gene3D" id="3.30.30.100">
    <property type="match status" value="1"/>
</dbReference>
<dbReference type="InterPro" id="IPR038456">
    <property type="entry name" value="Macin_sf"/>
</dbReference>
<name>A0AAE1D9H1_9GAST</name>
<dbReference type="GO" id="GO:0005576">
    <property type="term" value="C:extracellular region"/>
    <property type="evidence" value="ECO:0007669"/>
    <property type="project" value="UniProtKB-SubCell"/>
</dbReference>
<dbReference type="GO" id="GO:0006952">
    <property type="term" value="P:defense response"/>
    <property type="evidence" value="ECO:0007669"/>
    <property type="project" value="InterPro"/>
</dbReference>
<comment type="subcellular location">
    <subcellularLocation>
        <location evidence="1">Secreted</location>
    </subcellularLocation>
</comment>
<keyword evidence="4" id="KW-1015">Disulfide bond</keyword>
<evidence type="ECO:0000256" key="3">
    <source>
        <dbReference type="ARBA" id="ARBA00022525"/>
    </source>
</evidence>
<keyword evidence="3" id="KW-0964">Secreted</keyword>
<accession>A0AAE1D9H1</accession>
<evidence type="ECO:0000313" key="5">
    <source>
        <dbReference type="EMBL" id="KAK3762271.1"/>
    </source>
</evidence>
<evidence type="ECO:0000256" key="1">
    <source>
        <dbReference type="ARBA" id="ARBA00004613"/>
    </source>
</evidence>
<organism evidence="5 6">
    <name type="scientific">Elysia crispata</name>
    <name type="common">lettuce slug</name>
    <dbReference type="NCBI Taxonomy" id="231223"/>
    <lineage>
        <taxon>Eukaryota</taxon>
        <taxon>Metazoa</taxon>
        <taxon>Spiralia</taxon>
        <taxon>Lophotrochozoa</taxon>
        <taxon>Mollusca</taxon>
        <taxon>Gastropoda</taxon>
        <taxon>Heterobranchia</taxon>
        <taxon>Euthyneura</taxon>
        <taxon>Panpulmonata</taxon>
        <taxon>Sacoglossa</taxon>
        <taxon>Placobranchoidea</taxon>
        <taxon>Plakobranchidae</taxon>
        <taxon>Elysia</taxon>
    </lineage>
</organism>
<comment type="caution">
    <text evidence="5">The sequence shown here is derived from an EMBL/GenBank/DDBJ whole genome shotgun (WGS) entry which is preliminary data.</text>
</comment>
<gene>
    <name evidence="5" type="ORF">RRG08_005536</name>
</gene>
<dbReference type="InterPro" id="IPR029230">
    <property type="entry name" value="Macin"/>
</dbReference>
<evidence type="ECO:0000313" key="6">
    <source>
        <dbReference type="Proteomes" id="UP001283361"/>
    </source>
</evidence>
<keyword evidence="6" id="KW-1185">Reference proteome</keyword>
<evidence type="ECO:0000256" key="4">
    <source>
        <dbReference type="ARBA" id="ARBA00023157"/>
    </source>
</evidence>
<dbReference type="AlphaFoldDB" id="A0AAE1D9H1"/>
<protein>
    <submittedName>
        <fullName evidence="5">Uncharacterized protein</fullName>
    </submittedName>
</protein>